<keyword evidence="4" id="KW-1185">Reference proteome</keyword>
<evidence type="ECO:0000259" key="2">
    <source>
        <dbReference type="Pfam" id="PF14915"/>
    </source>
</evidence>
<evidence type="ECO:0000313" key="4">
    <source>
        <dbReference type="Proteomes" id="UP000326062"/>
    </source>
</evidence>
<sequence>MLEERNKKLISERNHLKERLCQYESKKAEREAP</sequence>
<dbReference type="Proteomes" id="UP000326062">
    <property type="component" value="Unassembled WGS sequence"/>
</dbReference>
<evidence type="ECO:0000313" key="3">
    <source>
        <dbReference type="EMBL" id="KAB0336625.1"/>
    </source>
</evidence>
<keyword evidence="1" id="KW-0175">Coiled coil</keyword>
<gene>
    <name evidence="3" type="ORF">FD755_025916</name>
</gene>
<accession>A0A5N3UJY3</accession>
<dbReference type="EMBL" id="VCEB01022768">
    <property type="protein sequence ID" value="KAB0336625.1"/>
    <property type="molecule type" value="Genomic_DNA"/>
</dbReference>
<dbReference type="InterPro" id="IPR039497">
    <property type="entry name" value="CC144C-like_CC_dom"/>
</dbReference>
<protein>
    <recommendedName>
        <fullName evidence="2">CCDC144C-like coiled-coil domain-containing protein</fullName>
    </recommendedName>
</protein>
<dbReference type="Pfam" id="PF14915">
    <property type="entry name" value="CCDC144C"/>
    <property type="match status" value="1"/>
</dbReference>
<evidence type="ECO:0000256" key="1">
    <source>
        <dbReference type="ARBA" id="ARBA00023054"/>
    </source>
</evidence>
<proteinExistence type="predicted"/>
<reference evidence="3 4" key="1">
    <citation type="submission" date="2019-06" db="EMBL/GenBank/DDBJ databases">
        <title>Discovery of a novel chromosome fission-fusion reversal in muntjac.</title>
        <authorList>
            <person name="Mudd A.B."/>
            <person name="Bredeson J.V."/>
            <person name="Baum R."/>
            <person name="Hockemeyer D."/>
            <person name="Rokhsar D.S."/>
        </authorList>
    </citation>
    <scope>NUCLEOTIDE SEQUENCE [LARGE SCALE GENOMIC DNA]</scope>
    <source>
        <strain evidence="3">UCam_UCB_Mr</strain>
        <tissue evidence="3">Fibroblast cell line</tissue>
    </source>
</reference>
<organism evidence="3 4">
    <name type="scientific">Muntiacus reevesi</name>
    <name type="common">Reeves' muntjac</name>
    <name type="synonym">Cervus reevesi</name>
    <dbReference type="NCBI Taxonomy" id="9886"/>
    <lineage>
        <taxon>Eukaryota</taxon>
        <taxon>Metazoa</taxon>
        <taxon>Chordata</taxon>
        <taxon>Craniata</taxon>
        <taxon>Vertebrata</taxon>
        <taxon>Euteleostomi</taxon>
        <taxon>Mammalia</taxon>
        <taxon>Eutheria</taxon>
        <taxon>Laurasiatheria</taxon>
        <taxon>Artiodactyla</taxon>
        <taxon>Ruminantia</taxon>
        <taxon>Pecora</taxon>
        <taxon>Cervidae</taxon>
        <taxon>Muntiacinae</taxon>
        <taxon>Muntiacus</taxon>
    </lineage>
</organism>
<feature type="domain" description="CCDC144C-like coiled-coil" evidence="2">
    <location>
        <begin position="1"/>
        <end position="32"/>
    </location>
</feature>
<dbReference type="AlphaFoldDB" id="A0A5N3UJY3"/>
<name>A0A5N3UJY3_MUNRE</name>
<comment type="caution">
    <text evidence="3">The sequence shown here is derived from an EMBL/GenBank/DDBJ whole genome shotgun (WGS) entry which is preliminary data.</text>
</comment>